<organism evidence="2 3">
    <name type="scientific">Heligmosomoides polygyrus</name>
    <name type="common">Parasitic roundworm</name>
    <dbReference type="NCBI Taxonomy" id="6339"/>
    <lineage>
        <taxon>Eukaryota</taxon>
        <taxon>Metazoa</taxon>
        <taxon>Ecdysozoa</taxon>
        <taxon>Nematoda</taxon>
        <taxon>Chromadorea</taxon>
        <taxon>Rhabditida</taxon>
        <taxon>Rhabditina</taxon>
        <taxon>Rhabditomorpha</taxon>
        <taxon>Strongyloidea</taxon>
        <taxon>Heligmosomidae</taxon>
        <taxon>Heligmosomoides</taxon>
    </lineage>
</organism>
<proteinExistence type="predicted"/>
<dbReference type="WBParaSite" id="HPBE_0001419701-mRNA-1">
    <property type="protein sequence ID" value="HPBE_0001419701-mRNA-1"/>
    <property type="gene ID" value="HPBE_0001419701"/>
</dbReference>
<reference evidence="3" key="2">
    <citation type="submission" date="2019-09" db="UniProtKB">
        <authorList>
            <consortium name="WormBaseParasite"/>
        </authorList>
    </citation>
    <scope>IDENTIFICATION</scope>
</reference>
<accession>A0A183FZK5</accession>
<dbReference type="AlphaFoldDB" id="A0A183FZK5"/>
<protein>
    <submittedName>
        <fullName evidence="3">Laminin N-terminal domain-containing protein</fullName>
    </submittedName>
</protein>
<accession>A0A3P8DT80</accession>
<gene>
    <name evidence="1" type="ORF">HPBE_LOCUS14198</name>
</gene>
<reference evidence="1 2" key="1">
    <citation type="submission" date="2018-11" db="EMBL/GenBank/DDBJ databases">
        <authorList>
            <consortium name="Pathogen Informatics"/>
        </authorList>
    </citation>
    <scope>NUCLEOTIDE SEQUENCE [LARGE SCALE GENOMIC DNA]</scope>
</reference>
<dbReference type="EMBL" id="UZAH01028252">
    <property type="protein sequence ID" value="VDO98835.1"/>
    <property type="molecule type" value="Genomic_DNA"/>
</dbReference>
<evidence type="ECO:0000313" key="3">
    <source>
        <dbReference type="WBParaSite" id="HPBE_0001419701-mRNA-1"/>
    </source>
</evidence>
<name>A0A183FZK5_HELPZ</name>
<evidence type="ECO:0000313" key="2">
    <source>
        <dbReference type="Proteomes" id="UP000050761"/>
    </source>
</evidence>
<keyword evidence="2" id="KW-1185">Reference proteome</keyword>
<sequence length="68" mass="7699">MRYGRHPLDEGCYRPDSAGCQENTMATTNALVDFFVKALNVQYDALRVPRARVIRWSTLALALARATR</sequence>
<dbReference type="Proteomes" id="UP000050761">
    <property type="component" value="Unassembled WGS sequence"/>
</dbReference>
<evidence type="ECO:0000313" key="1">
    <source>
        <dbReference type="EMBL" id="VDO98835.1"/>
    </source>
</evidence>